<proteinExistence type="predicted"/>
<evidence type="ECO:0000256" key="1">
    <source>
        <dbReference type="SAM" id="Coils"/>
    </source>
</evidence>
<dbReference type="KEGG" id="bbz:BbuZS7_G06"/>
<evidence type="ECO:0008006" key="4">
    <source>
        <dbReference type="Google" id="ProtNLM"/>
    </source>
</evidence>
<gene>
    <name evidence="2" type="ordered locus">BbuZS7_G06</name>
</gene>
<keyword evidence="2" id="KW-0614">Plasmid</keyword>
<keyword evidence="1" id="KW-0175">Coiled coil</keyword>
<reference evidence="2 3" key="1">
    <citation type="journal article" date="2011" name="J. Bacteriol.">
        <title>Whole-genome sequences of thirteen isolates of Borrelia burgdorferi.</title>
        <authorList>
            <person name="Schutzer S.E."/>
            <person name="Fraser-Liggett C.M."/>
            <person name="Casjens S.R."/>
            <person name="Qiu W.G."/>
            <person name="Dunn J.J."/>
            <person name="Mongodin E.F."/>
            <person name="Luft B.J."/>
        </authorList>
    </citation>
    <scope>NUCLEOTIDE SEQUENCE [LARGE SCALE GENOMIC DNA]</scope>
    <source>
        <strain evidence="2 3">ZS7</strain>
        <plasmid evidence="2 3">ZS7_lp28-2</plasmid>
    </source>
</reference>
<sequence>MINNSKKPNCHNKLQQKLIVLLSTLAYVNSKYNKYTQKNILYCFNENLKRNGQPTTTLRTMQNYLYKLEKVFKVTTNYYKHLGINFGTEIYYKLNYSKKECYLKINQHFREKKDYRFKARVDNYLNDKFNKNGSVDLVECLNNKNNNIKEERKIIQIEKYQVIKYFNKCNFSLLKEILPILNLDINKDELIKILKIIKRIEINLTKNKNTYLNMSYFKEKQNKLKKILSNTQQQLEKNGYNPEQLEISFQKIYENYKTKPHFIIENHKYKDLSHIKRKLEKSIERKKENLQKDCENMRTNIFNILIEQLKKEVKIDVLKPILKIYLNSKNKLEYNKVFNNNYYYELLEIIKKEKNLQLKEVV</sequence>
<organism evidence="2 3">
    <name type="scientific">Borreliella burgdorferi (strain ZS7)</name>
    <name type="common">Borrelia burgdorferi</name>
    <dbReference type="NCBI Taxonomy" id="445985"/>
    <lineage>
        <taxon>Bacteria</taxon>
        <taxon>Pseudomonadati</taxon>
        <taxon>Spirochaetota</taxon>
        <taxon>Spirochaetia</taxon>
        <taxon>Spirochaetales</taxon>
        <taxon>Borreliaceae</taxon>
        <taxon>Borreliella</taxon>
    </lineage>
</organism>
<protein>
    <recommendedName>
        <fullName evidence="4">BBC01</fullName>
    </recommendedName>
</protein>
<dbReference type="Proteomes" id="UP000006901">
    <property type="component" value="Plasmid ZS7_lp28-2"/>
</dbReference>
<dbReference type="EMBL" id="CP001209">
    <property type="protein sequence ID" value="ACK75345.1"/>
    <property type="molecule type" value="Genomic_DNA"/>
</dbReference>
<dbReference type="InterPro" id="IPR003459">
    <property type="entry name" value="Borrelia_plasmid_OrfA"/>
</dbReference>
<feature type="coiled-coil region" evidence="1">
    <location>
        <begin position="269"/>
        <end position="300"/>
    </location>
</feature>
<dbReference type="Pfam" id="PF02414">
    <property type="entry name" value="Borrelia_orfA"/>
    <property type="match status" value="1"/>
</dbReference>
<dbReference type="HOGENOM" id="CLU_066594_0_0_12"/>
<geneLocation type="plasmid" evidence="2 3">
    <name>ZS7_lp28-2</name>
</geneLocation>
<name>A0A0H3C5J1_BORBZ</name>
<dbReference type="RefSeq" id="WP_012614951.1">
    <property type="nucleotide sequence ID" value="NC_011779.1"/>
</dbReference>
<evidence type="ECO:0000313" key="2">
    <source>
        <dbReference type="EMBL" id="ACK75345.1"/>
    </source>
</evidence>
<accession>A0A0H3C5J1</accession>
<evidence type="ECO:0000313" key="3">
    <source>
        <dbReference type="Proteomes" id="UP000006901"/>
    </source>
</evidence>
<dbReference type="AlphaFoldDB" id="A0A0H3C5J1"/>